<dbReference type="SUPFAM" id="SSF53335">
    <property type="entry name" value="S-adenosyl-L-methionine-dependent methyltransferases"/>
    <property type="match status" value="1"/>
</dbReference>
<feature type="domain" description="Methyltransferase" evidence="1">
    <location>
        <begin position="179"/>
        <end position="314"/>
    </location>
</feature>
<dbReference type="EMBL" id="CP001810">
    <property type="protein sequence ID" value="ADL33446.1"/>
    <property type="molecule type" value="Genomic_DNA"/>
</dbReference>
<keyword evidence="3" id="KW-1185">Reference proteome</keyword>
<dbReference type="Gene3D" id="3.40.50.150">
    <property type="entry name" value="Vaccinia Virus protein VP39"/>
    <property type="match status" value="1"/>
</dbReference>
<reference evidence="2 3" key="1">
    <citation type="journal article" date="2010" name="PLoS ONE">
        <title>The glycobiome of the rumen bacterium Butyrivibrio proteoclasticus B316(T) highlights adaptation to a polysaccharide-rich environment.</title>
        <authorList>
            <person name="Kelly W.J."/>
            <person name="Leahy S.C."/>
            <person name="Altermann E."/>
            <person name="Yeoman C.J."/>
            <person name="Dunne J.C."/>
            <person name="Kong Z."/>
            <person name="Pacheco D.M."/>
            <person name="Li D."/>
            <person name="Noel S.J."/>
            <person name="Moon C.D."/>
            <person name="Cookson A.L."/>
            <person name="Attwood G.T."/>
        </authorList>
    </citation>
    <scope>NUCLEOTIDE SEQUENCE [LARGE SCALE GENOMIC DNA]</scope>
    <source>
        <strain evidence="3">ATCC 51982 / DSM 14932 / B316</strain>
    </source>
</reference>
<gene>
    <name evidence="2" type="ordered locus">bpr_I0703</name>
</gene>
<dbReference type="KEGG" id="bpb:bpr_I0703"/>
<dbReference type="PANTHER" id="PTHR13369:SF3">
    <property type="entry name" value="METHYLTRANSFERASE DOMAIN-CONTAINING PROTEIN"/>
    <property type="match status" value="1"/>
</dbReference>
<proteinExistence type="predicted"/>
<sequence>MLKWWRNIEMGIISEKITQILKEADITRAIISKPSSKSSEYRKIEILAKEKASAGNDCKTCPPDRLFQISKYTEKQVFHENVKVKELPQRVEALINELSFRQMSVWTDEHEYIFLLSKKGELSFKKRALKEDEQKHLGEKNTGHNRQKNYIISEGQQVEPLYDMGIFTKEGKVVKSMYDKFRQINRFLEILDDEIDSAKLDHLNVIDFGCGKSYLTFVVYYYLTQIKGITANIIGLDLKADVIKKCNQAARKYGYDNLHFELGDINGYNAPFDVDMVITLHACDTATDYALYNAISWNAKMIFSVPCCQHELNQKIKSDDLSILTRYGIIKERFAALATDAIRGNLLEYAGYKTQLLEFVDFAHTPKNILIRAVKRPIGPKNSRDKALAEVNKLMEEFHTDQTLYNLLVKED</sequence>
<dbReference type="HOGENOM" id="CLU_031012_1_0_9"/>
<dbReference type="InterPro" id="IPR029063">
    <property type="entry name" value="SAM-dependent_MTases_sf"/>
</dbReference>
<dbReference type="CDD" id="cd02440">
    <property type="entry name" value="AdoMet_MTases"/>
    <property type="match status" value="1"/>
</dbReference>
<name>E0S0X1_BUTPB</name>
<dbReference type="Pfam" id="PF13679">
    <property type="entry name" value="Methyltransf_32"/>
    <property type="match status" value="1"/>
</dbReference>
<evidence type="ECO:0000313" key="3">
    <source>
        <dbReference type="Proteomes" id="UP000001299"/>
    </source>
</evidence>
<dbReference type="Proteomes" id="UP000001299">
    <property type="component" value="Chromosome 1"/>
</dbReference>
<accession>E0S0X1</accession>
<dbReference type="STRING" id="515622.bpr_I0703"/>
<dbReference type="GO" id="GO:0005737">
    <property type="term" value="C:cytoplasm"/>
    <property type="evidence" value="ECO:0007669"/>
    <property type="project" value="TreeGrafter"/>
</dbReference>
<dbReference type="PANTHER" id="PTHR13369">
    <property type="match status" value="1"/>
</dbReference>
<dbReference type="InterPro" id="IPR025714">
    <property type="entry name" value="Methyltranfer_dom"/>
</dbReference>
<protein>
    <recommendedName>
        <fullName evidence="1">Methyltransferase domain-containing protein</fullName>
    </recommendedName>
</protein>
<organism evidence="2 3">
    <name type="scientific">Butyrivibrio proteoclasticus (strain ATCC 51982 / DSM 14932 / B316)</name>
    <name type="common">Clostridium proteoclasticum</name>
    <dbReference type="NCBI Taxonomy" id="515622"/>
    <lineage>
        <taxon>Bacteria</taxon>
        <taxon>Bacillati</taxon>
        <taxon>Bacillota</taxon>
        <taxon>Clostridia</taxon>
        <taxon>Lachnospirales</taxon>
        <taxon>Lachnospiraceae</taxon>
        <taxon>Butyrivibrio</taxon>
    </lineage>
</organism>
<evidence type="ECO:0000259" key="1">
    <source>
        <dbReference type="Pfam" id="PF13679"/>
    </source>
</evidence>
<evidence type="ECO:0000313" key="2">
    <source>
        <dbReference type="EMBL" id="ADL33446.1"/>
    </source>
</evidence>
<dbReference type="AlphaFoldDB" id="E0S0X1"/>
<dbReference type="eggNOG" id="COG2263">
    <property type="taxonomic scope" value="Bacteria"/>
</dbReference>